<sequence length="221" mass="25659">MGEFDHIYLSHPFTMMVSGPTSSGKTVFVRRILKNHNVLMRNIQKPLLSVAWCYGQWQKCYNEEVDNTKISYSSGLLSKTEIESTDIDVLIIDDLMSELANSTLLAELFTRGSHHNNLSVIFITQNIFHQGSKMRDIHLSCQYLILMNNPRDKSQIDYLVKQMKMKRQLVFAYNDATSKPYGYLFIDFKQQTPRSQMLKSRLTPEESIEEKFEPIIYVVAD</sequence>
<dbReference type="EMBL" id="NCKV01007442">
    <property type="protein sequence ID" value="RWS22973.1"/>
    <property type="molecule type" value="Genomic_DNA"/>
</dbReference>
<dbReference type="Gene3D" id="3.40.50.300">
    <property type="entry name" value="P-loop containing nucleotide triphosphate hydrolases"/>
    <property type="match status" value="1"/>
</dbReference>
<dbReference type="OrthoDB" id="7692288at2759"/>
<gene>
    <name evidence="1" type="ORF">B4U80_10260</name>
</gene>
<dbReference type="InterPro" id="IPR027417">
    <property type="entry name" value="P-loop_NTPase"/>
</dbReference>
<dbReference type="VEuPathDB" id="VectorBase:LDEU009067"/>
<dbReference type="AlphaFoldDB" id="A0A443S642"/>
<accession>A0A443S642</accession>
<reference evidence="1 2" key="1">
    <citation type="journal article" date="2018" name="Gigascience">
        <title>Genomes of trombidid mites reveal novel predicted allergens and laterally-transferred genes associated with secondary metabolism.</title>
        <authorList>
            <person name="Dong X."/>
            <person name="Chaisiri K."/>
            <person name="Xia D."/>
            <person name="Armstrong S.D."/>
            <person name="Fang Y."/>
            <person name="Donnelly M.J."/>
            <person name="Kadowaki T."/>
            <person name="McGarry J.W."/>
            <person name="Darby A.C."/>
            <person name="Makepeace B.L."/>
        </authorList>
    </citation>
    <scope>NUCLEOTIDE SEQUENCE [LARGE SCALE GENOMIC DNA]</scope>
    <source>
        <strain evidence="1">UoL-UT</strain>
    </source>
</reference>
<dbReference type="Proteomes" id="UP000288716">
    <property type="component" value="Unassembled WGS sequence"/>
</dbReference>
<name>A0A443S642_9ACAR</name>
<dbReference type="SUPFAM" id="SSF52540">
    <property type="entry name" value="P-loop containing nucleoside triphosphate hydrolases"/>
    <property type="match status" value="1"/>
</dbReference>
<proteinExistence type="predicted"/>
<dbReference type="Pfam" id="PF04665">
    <property type="entry name" value="Pox_A32"/>
    <property type="match status" value="1"/>
</dbReference>
<dbReference type="InterPro" id="IPR006758">
    <property type="entry name" value="A32L"/>
</dbReference>
<comment type="caution">
    <text evidence="1">The sequence shown here is derived from an EMBL/GenBank/DDBJ whole genome shotgun (WGS) entry which is preliminary data.</text>
</comment>
<protein>
    <submittedName>
        <fullName evidence="1">Uncharacterized protein</fullName>
    </submittedName>
</protein>
<evidence type="ECO:0000313" key="2">
    <source>
        <dbReference type="Proteomes" id="UP000288716"/>
    </source>
</evidence>
<organism evidence="1 2">
    <name type="scientific">Leptotrombidium deliense</name>
    <dbReference type="NCBI Taxonomy" id="299467"/>
    <lineage>
        <taxon>Eukaryota</taxon>
        <taxon>Metazoa</taxon>
        <taxon>Ecdysozoa</taxon>
        <taxon>Arthropoda</taxon>
        <taxon>Chelicerata</taxon>
        <taxon>Arachnida</taxon>
        <taxon>Acari</taxon>
        <taxon>Acariformes</taxon>
        <taxon>Trombidiformes</taxon>
        <taxon>Prostigmata</taxon>
        <taxon>Anystina</taxon>
        <taxon>Parasitengona</taxon>
        <taxon>Trombiculoidea</taxon>
        <taxon>Trombiculidae</taxon>
        <taxon>Leptotrombidium</taxon>
    </lineage>
</organism>
<keyword evidence="2" id="KW-1185">Reference proteome</keyword>
<evidence type="ECO:0000313" key="1">
    <source>
        <dbReference type="EMBL" id="RWS22973.1"/>
    </source>
</evidence>